<sequence length="522" mass="56488">MRSVLLAAAALLAAAPALAQQSLTIGLATPPTALDPHYHAHAQSSATAAHVFEQLHAPDAKMQIVPRLATGATTTDGITWDVSLREGVRWHDGTPFTADDVAFSIHRAANVPNSPGSFGTYTREVRRIEVTGPLSLRITAAAPAPLLMANLSNIFIVSRRHGEGATTDDYNSGKAMIGTGPYRFARWSAGTEIHFARNDAYWGQREPWERASFRVIANNTARTAALLAGDVDLIADIPSTDVARVRGDRRFQVVTVASNRLVFLGLDRTDEALATGHVRAAEGAPALARNPLGEVRVRRALSMAIDRRALVERINEGQAIATGQFLPEGFFGHFADIPVERHDPEGARRLLAEAGFPAGFRLTLTTSNDRIVNSARMVQAIGQMWTRIGVATSVETMPHAVFTPRRNRYELPVFLSSWGNQTGESLYTLVPQLGTRGQGGLGNANRIRYSNPALDRLFVAAGTEIDAPRRLGLIRQATDIALADAVMLPLLLQVNNWGARQGLGMAPRVDQYTLAMSVRPAD</sequence>
<dbReference type="EMBL" id="JAAEDM010000004">
    <property type="protein sequence ID" value="MBR0670017.1"/>
    <property type="molecule type" value="Genomic_DNA"/>
</dbReference>
<organism evidence="7 8">
    <name type="scientific">Neoroseomonas soli</name>
    <dbReference type="NCBI Taxonomy" id="1081025"/>
    <lineage>
        <taxon>Bacteria</taxon>
        <taxon>Pseudomonadati</taxon>
        <taxon>Pseudomonadota</taxon>
        <taxon>Alphaproteobacteria</taxon>
        <taxon>Acetobacterales</taxon>
        <taxon>Acetobacteraceae</taxon>
        <taxon>Neoroseomonas</taxon>
    </lineage>
</organism>
<evidence type="ECO:0000256" key="3">
    <source>
        <dbReference type="ARBA" id="ARBA00022448"/>
    </source>
</evidence>
<dbReference type="Gene3D" id="3.90.76.10">
    <property type="entry name" value="Dipeptide-binding Protein, Domain 1"/>
    <property type="match status" value="1"/>
</dbReference>
<comment type="subcellular location">
    <subcellularLocation>
        <location evidence="1">Periplasm</location>
    </subcellularLocation>
</comment>
<name>A0A9X9WS88_9PROT</name>
<dbReference type="PIRSF" id="PIRSF002741">
    <property type="entry name" value="MppA"/>
    <property type="match status" value="1"/>
</dbReference>
<dbReference type="Pfam" id="PF00496">
    <property type="entry name" value="SBP_bac_5"/>
    <property type="match status" value="1"/>
</dbReference>
<dbReference type="Proteomes" id="UP001138751">
    <property type="component" value="Unassembled WGS sequence"/>
</dbReference>
<dbReference type="GO" id="GO:1904680">
    <property type="term" value="F:peptide transmembrane transporter activity"/>
    <property type="evidence" value="ECO:0007669"/>
    <property type="project" value="TreeGrafter"/>
</dbReference>
<dbReference type="PANTHER" id="PTHR30290:SF9">
    <property type="entry name" value="OLIGOPEPTIDE-BINDING PROTEIN APPA"/>
    <property type="match status" value="1"/>
</dbReference>
<feature type="chain" id="PRO_5040921614" evidence="5">
    <location>
        <begin position="20"/>
        <end position="522"/>
    </location>
</feature>
<dbReference type="InterPro" id="IPR039424">
    <property type="entry name" value="SBP_5"/>
</dbReference>
<dbReference type="RefSeq" id="WP_211860398.1">
    <property type="nucleotide sequence ID" value="NZ_JAAEDM010000004.1"/>
</dbReference>
<evidence type="ECO:0000259" key="6">
    <source>
        <dbReference type="Pfam" id="PF00496"/>
    </source>
</evidence>
<dbReference type="SUPFAM" id="SSF53850">
    <property type="entry name" value="Periplasmic binding protein-like II"/>
    <property type="match status" value="1"/>
</dbReference>
<accession>A0A9X9WS88</accession>
<evidence type="ECO:0000256" key="2">
    <source>
        <dbReference type="ARBA" id="ARBA00005695"/>
    </source>
</evidence>
<evidence type="ECO:0000313" key="7">
    <source>
        <dbReference type="EMBL" id="MBR0670017.1"/>
    </source>
</evidence>
<feature type="domain" description="Solute-binding protein family 5" evidence="6">
    <location>
        <begin position="63"/>
        <end position="438"/>
    </location>
</feature>
<keyword evidence="4 5" id="KW-0732">Signal</keyword>
<dbReference type="InterPro" id="IPR000914">
    <property type="entry name" value="SBP_5_dom"/>
</dbReference>
<dbReference type="GO" id="GO:0015833">
    <property type="term" value="P:peptide transport"/>
    <property type="evidence" value="ECO:0007669"/>
    <property type="project" value="TreeGrafter"/>
</dbReference>
<dbReference type="Gene3D" id="3.10.105.10">
    <property type="entry name" value="Dipeptide-binding Protein, Domain 3"/>
    <property type="match status" value="1"/>
</dbReference>
<protein>
    <submittedName>
        <fullName evidence="7">ABC transporter substrate-binding protein</fullName>
    </submittedName>
</protein>
<evidence type="ECO:0000256" key="5">
    <source>
        <dbReference type="SAM" id="SignalP"/>
    </source>
</evidence>
<comment type="caution">
    <text evidence="7">The sequence shown here is derived from an EMBL/GenBank/DDBJ whole genome shotgun (WGS) entry which is preliminary data.</text>
</comment>
<dbReference type="InterPro" id="IPR030678">
    <property type="entry name" value="Peptide/Ni-bd"/>
</dbReference>
<dbReference type="AlphaFoldDB" id="A0A9X9WS88"/>
<evidence type="ECO:0000256" key="4">
    <source>
        <dbReference type="ARBA" id="ARBA00022729"/>
    </source>
</evidence>
<evidence type="ECO:0000313" key="8">
    <source>
        <dbReference type="Proteomes" id="UP001138751"/>
    </source>
</evidence>
<comment type="similarity">
    <text evidence="2">Belongs to the bacterial solute-binding protein 5 family.</text>
</comment>
<gene>
    <name evidence="7" type="ORF">GXW76_02420</name>
</gene>
<feature type="signal peptide" evidence="5">
    <location>
        <begin position="1"/>
        <end position="19"/>
    </location>
</feature>
<dbReference type="GO" id="GO:0030288">
    <property type="term" value="C:outer membrane-bounded periplasmic space"/>
    <property type="evidence" value="ECO:0007669"/>
    <property type="project" value="UniProtKB-ARBA"/>
</dbReference>
<keyword evidence="3" id="KW-0813">Transport</keyword>
<dbReference type="GO" id="GO:0043190">
    <property type="term" value="C:ATP-binding cassette (ABC) transporter complex"/>
    <property type="evidence" value="ECO:0007669"/>
    <property type="project" value="InterPro"/>
</dbReference>
<proteinExistence type="inferred from homology"/>
<evidence type="ECO:0000256" key="1">
    <source>
        <dbReference type="ARBA" id="ARBA00004418"/>
    </source>
</evidence>
<dbReference type="Gene3D" id="3.40.190.10">
    <property type="entry name" value="Periplasmic binding protein-like II"/>
    <property type="match status" value="1"/>
</dbReference>
<dbReference type="CDD" id="cd08498">
    <property type="entry name" value="PBP2_NikA_DppA_OppA_like_2"/>
    <property type="match status" value="1"/>
</dbReference>
<dbReference type="PANTHER" id="PTHR30290">
    <property type="entry name" value="PERIPLASMIC BINDING COMPONENT OF ABC TRANSPORTER"/>
    <property type="match status" value="1"/>
</dbReference>
<reference evidence="7" key="1">
    <citation type="submission" date="2020-01" db="EMBL/GenBank/DDBJ databases">
        <authorList>
            <person name="Rat A."/>
        </authorList>
    </citation>
    <scope>NUCLEOTIDE SEQUENCE</scope>
    <source>
        <strain evidence="7">LMG 31231</strain>
    </source>
</reference>
<reference evidence="7" key="2">
    <citation type="journal article" date="2021" name="Syst. Appl. Microbiol.">
        <title>Roseomonas hellenica sp. nov., isolated from roots of wild-growing Alkanna tinctoria.</title>
        <authorList>
            <person name="Rat A."/>
            <person name="Naranjo H.D."/>
            <person name="Lebbe L."/>
            <person name="Cnockaert M."/>
            <person name="Krigas N."/>
            <person name="Grigoriadou K."/>
            <person name="Maloupa E."/>
            <person name="Willems A."/>
        </authorList>
    </citation>
    <scope>NUCLEOTIDE SEQUENCE</scope>
    <source>
        <strain evidence="7">LMG 31231</strain>
    </source>
</reference>
<keyword evidence="8" id="KW-1185">Reference proteome</keyword>